<name>A0A5C4LZ95_9PSEU</name>
<evidence type="ECO:0000256" key="1">
    <source>
        <dbReference type="ARBA" id="ARBA00010554"/>
    </source>
</evidence>
<comment type="similarity">
    <text evidence="1">Belongs to the UPF0166 family.</text>
</comment>
<evidence type="ECO:0000313" key="2">
    <source>
        <dbReference type="EMBL" id="TNC24128.1"/>
    </source>
</evidence>
<keyword evidence="3" id="KW-1185">Reference proteome</keyword>
<dbReference type="Gene3D" id="3.30.70.120">
    <property type="match status" value="1"/>
</dbReference>
<proteinExistence type="inferred from homology"/>
<comment type="caution">
    <text evidence="2">The sequence shown here is derived from an EMBL/GenBank/DDBJ whole genome shotgun (WGS) entry which is preliminary data.</text>
</comment>
<evidence type="ECO:0000313" key="3">
    <source>
        <dbReference type="Proteomes" id="UP000305546"/>
    </source>
</evidence>
<dbReference type="OrthoDB" id="9795599at2"/>
<reference evidence="2 3" key="1">
    <citation type="submission" date="2019-06" db="EMBL/GenBank/DDBJ databases">
        <title>Amycolatopsis alkalitolerans sp. nov., isolated from Gastrodia elata Blume.</title>
        <authorList>
            <person name="Narsing Rao M.P."/>
            <person name="Li W.J."/>
        </authorList>
    </citation>
    <scope>NUCLEOTIDE SEQUENCE [LARGE SCALE GENOMIC DNA]</scope>
    <source>
        <strain evidence="2 3">SYSUP0005</strain>
    </source>
</reference>
<dbReference type="InterPro" id="IPR015867">
    <property type="entry name" value="N-reg_PII/ATP_PRibTrfase_C"/>
</dbReference>
<dbReference type="InterPro" id="IPR003793">
    <property type="entry name" value="UPF0166"/>
</dbReference>
<dbReference type="SUPFAM" id="SSF54913">
    <property type="entry name" value="GlnB-like"/>
    <property type="match status" value="1"/>
</dbReference>
<protein>
    <submittedName>
        <fullName evidence="2">DUF190 domain-containing protein</fullName>
    </submittedName>
</protein>
<dbReference type="InterPro" id="IPR011322">
    <property type="entry name" value="N-reg_PII-like_a/b"/>
</dbReference>
<dbReference type="AlphaFoldDB" id="A0A5C4LZ95"/>
<accession>A0A5C4LZ95</accession>
<dbReference type="PANTHER" id="PTHR35983">
    <property type="entry name" value="UPF0166 PROTEIN TM_0021"/>
    <property type="match status" value="1"/>
</dbReference>
<dbReference type="RefSeq" id="WP_139098082.1">
    <property type="nucleotide sequence ID" value="NZ_VDFW01000016.1"/>
</dbReference>
<organism evidence="2 3">
    <name type="scientific">Amycolatopsis alkalitolerans</name>
    <dbReference type="NCBI Taxonomy" id="2547244"/>
    <lineage>
        <taxon>Bacteria</taxon>
        <taxon>Bacillati</taxon>
        <taxon>Actinomycetota</taxon>
        <taxon>Actinomycetes</taxon>
        <taxon>Pseudonocardiales</taxon>
        <taxon>Pseudonocardiaceae</taxon>
        <taxon>Amycolatopsis</taxon>
    </lineage>
</organism>
<dbReference type="EMBL" id="VDFW01000016">
    <property type="protein sequence ID" value="TNC24128.1"/>
    <property type="molecule type" value="Genomic_DNA"/>
</dbReference>
<gene>
    <name evidence="2" type="ORF">FG385_18885</name>
</gene>
<sequence length="113" mass="12897">MKLRDRELRLSILIDEGDHWHHKPLYAEIVHRAREAGLAGATVIRGIEGYGASSRIHTTHLFRVGDDLPLLIVIIDTEDRIRGFLPRLDDLGIEGLVALDDVEIVRYTVEKHR</sequence>
<dbReference type="Proteomes" id="UP000305546">
    <property type="component" value="Unassembled WGS sequence"/>
</dbReference>
<dbReference type="Pfam" id="PF02641">
    <property type="entry name" value="DUF190"/>
    <property type="match status" value="1"/>
</dbReference>
<dbReference type="PANTHER" id="PTHR35983:SF1">
    <property type="entry name" value="UPF0166 PROTEIN TM_0021"/>
    <property type="match status" value="1"/>
</dbReference>